<accession>A0A3D9B4D6</accession>
<evidence type="ECO:0000313" key="2">
    <source>
        <dbReference type="EMBL" id="REC48116.1"/>
    </source>
</evidence>
<name>A0A3D9B4D6_9FLAO</name>
<dbReference type="AlphaFoldDB" id="A0A3D9B4D6"/>
<evidence type="ECO:0000256" key="1">
    <source>
        <dbReference type="SAM" id="MobiDB-lite"/>
    </source>
</evidence>
<organism evidence="2 3">
    <name type="scientific">Candidatus Chryseobacterium massiliense</name>
    <dbReference type="NCBI Taxonomy" id="204089"/>
    <lineage>
        <taxon>Bacteria</taxon>
        <taxon>Pseudomonadati</taxon>
        <taxon>Bacteroidota</taxon>
        <taxon>Flavobacteriia</taxon>
        <taxon>Flavobacteriales</taxon>
        <taxon>Weeksellaceae</taxon>
        <taxon>Chryseobacterium group</taxon>
        <taxon>Chryseobacterium</taxon>
    </lineage>
</organism>
<gene>
    <name evidence="2" type="ORF">DRF68_12195</name>
</gene>
<proteinExistence type="predicted"/>
<protein>
    <submittedName>
        <fullName evidence="2">Uncharacterized protein</fullName>
    </submittedName>
</protein>
<reference evidence="2 3" key="1">
    <citation type="journal article" date="2004" name="Emerg. Infect. Dis.">
        <title>Amoebae-resisting bacteria isolated from human nasal swabs by amoebal coculture.</title>
        <authorList>
            <person name="Greub G."/>
            <person name="La Scola B."/>
            <person name="Raoult D."/>
        </authorList>
    </citation>
    <scope>NUCLEOTIDE SEQUENCE [LARGE SCALE GENOMIC DNA]</scope>
    <source>
        <strain evidence="2 3">CCUG 51329</strain>
    </source>
</reference>
<keyword evidence="3" id="KW-1185">Reference proteome</keyword>
<feature type="region of interest" description="Disordered" evidence="1">
    <location>
        <begin position="91"/>
        <end position="114"/>
    </location>
</feature>
<sequence length="114" mass="13052">MSDKLKAMVGSCGESVQNGLIINHSPFIDPLYDGYLEVGIKNVLNVSVHIKMLDIIGKLSFFDISDTYPIEIVPKSIQAEKFAIRSNYEYSDDGIKYPDEEDDSEIYKKKRWNR</sequence>
<evidence type="ECO:0000313" key="3">
    <source>
        <dbReference type="Proteomes" id="UP000256924"/>
    </source>
</evidence>
<comment type="caution">
    <text evidence="2">The sequence shown here is derived from an EMBL/GenBank/DDBJ whole genome shotgun (WGS) entry which is preliminary data.</text>
</comment>
<dbReference type="Proteomes" id="UP000256924">
    <property type="component" value="Unassembled WGS sequence"/>
</dbReference>
<dbReference type="EMBL" id="QNVU01000023">
    <property type="protein sequence ID" value="REC48116.1"/>
    <property type="molecule type" value="Genomic_DNA"/>
</dbReference>